<feature type="transmembrane region" description="Helical" evidence="5">
    <location>
        <begin position="44"/>
        <end position="63"/>
    </location>
</feature>
<feature type="transmembrane region" description="Helical" evidence="5">
    <location>
        <begin position="244"/>
        <end position="262"/>
    </location>
</feature>
<evidence type="ECO:0000256" key="2">
    <source>
        <dbReference type="ARBA" id="ARBA00022692"/>
    </source>
</evidence>
<comment type="subcellular location">
    <subcellularLocation>
        <location evidence="1">Membrane</location>
        <topology evidence="1">Multi-pass membrane protein</topology>
    </subcellularLocation>
</comment>
<gene>
    <name evidence="6" type="ORF">METZ01_LOCUS211827</name>
</gene>
<feature type="transmembrane region" description="Helical" evidence="5">
    <location>
        <begin position="84"/>
        <end position="107"/>
    </location>
</feature>
<evidence type="ECO:0000256" key="1">
    <source>
        <dbReference type="ARBA" id="ARBA00004141"/>
    </source>
</evidence>
<dbReference type="Pfam" id="PF01040">
    <property type="entry name" value="UbiA"/>
    <property type="match status" value="1"/>
</dbReference>
<feature type="transmembrane region" description="Helical" evidence="5">
    <location>
        <begin position="139"/>
        <end position="158"/>
    </location>
</feature>
<dbReference type="InterPro" id="IPR000537">
    <property type="entry name" value="UbiA_prenyltransferase"/>
</dbReference>
<keyword evidence="4 5" id="KW-0472">Membrane</keyword>
<accession>A0A382F9T9</accession>
<evidence type="ECO:0000256" key="5">
    <source>
        <dbReference type="SAM" id="Phobius"/>
    </source>
</evidence>
<reference evidence="6" key="1">
    <citation type="submission" date="2018-05" db="EMBL/GenBank/DDBJ databases">
        <authorList>
            <person name="Lanie J.A."/>
            <person name="Ng W.-L."/>
            <person name="Kazmierczak K.M."/>
            <person name="Andrzejewski T.M."/>
            <person name="Davidsen T.M."/>
            <person name="Wayne K.J."/>
            <person name="Tettelin H."/>
            <person name="Glass J.I."/>
            <person name="Rusch D."/>
            <person name="Podicherti R."/>
            <person name="Tsui H.-C.T."/>
            <person name="Winkler M.E."/>
        </authorList>
    </citation>
    <scope>NUCLEOTIDE SEQUENCE</scope>
</reference>
<sequence length="298" mass="34004">MYKTTEEKTYLRDYLMSFRLHHWPKNLLVFLPALTGHLITIDNFTLLSVLFISLSLVASGLYLMNDLVDIENDKNHPTKKNRAIARGSLSPMAAKIISLLLVTIGLISSFMVFFEAGLLILLYILLVCFYSLYLKKFPFFEAFLLTTVYLLRIYIGVLVIGTEISEWMLIFSFFFFFFLVLEKRYTELSLYLESSQKDPTGRGYEIKDLNLIQSLAASSALVSLLVFGLYISSPKVQALYSTPVYLWGIVLLGFAWVLNMIVLSNKGKMQDDPIVFAFTNKTSLGIFLFSLILVLFSI</sequence>
<keyword evidence="3 5" id="KW-1133">Transmembrane helix</keyword>
<dbReference type="CDD" id="cd13963">
    <property type="entry name" value="PT_UbiA_2"/>
    <property type="match status" value="1"/>
</dbReference>
<evidence type="ECO:0000313" key="6">
    <source>
        <dbReference type="EMBL" id="SVB58973.1"/>
    </source>
</evidence>
<evidence type="ECO:0008006" key="7">
    <source>
        <dbReference type="Google" id="ProtNLM"/>
    </source>
</evidence>
<protein>
    <recommendedName>
        <fullName evidence="7">4-hydroxybenzoate polyprenyltransferase</fullName>
    </recommendedName>
</protein>
<dbReference type="Gene3D" id="1.10.357.140">
    <property type="entry name" value="UbiA prenyltransferase"/>
    <property type="match status" value="1"/>
</dbReference>
<proteinExistence type="predicted"/>
<dbReference type="InterPro" id="IPR044878">
    <property type="entry name" value="UbiA_sf"/>
</dbReference>
<dbReference type="GO" id="GO:0016020">
    <property type="term" value="C:membrane"/>
    <property type="evidence" value="ECO:0007669"/>
    <property type="project" value="UniProtKB-SubCell"/>
</dbReference>
<name>A0A382F9T9_9ZZZZ</name>
<dbReference type="AlphaFoldDB" id="A0A382F9T9"/>
<feature type="transmembrane region" description="Helical" evidence="5">
    <location>
        <begin position="164"/>
        <end position="181"/>
    </location>
</feature>
<organism evidence="6">
    <name type="scientific">marine metagenome</name>
    <dbReference type="NCBI Taxonomy" id="408172"/>
    <lineage>
        <taxon>unclassified sequences</taxon>
        <taxon>metagenomes</taxon>
        <taxon>ecological metagenomes</taxon>
    </lineage>
</organism>
<feature type="transmembrane region" description="Helical" evidence="5">
    <location>
        <begin position="211"/>
        <end position="232"/>
    </location>
</feature>
<dbReference type="EMBL" id="UINC01048443">
    <property type="protein sequence ID" value="SVB58973.1"/>
    <property type="molecule type" value="Genomic_DNA"/>
</dbReference>
<dbReference type="GO" id="GO:0016765">
    <property type="term" value="F:transferase activity, transferring alkyl or aryl (other than methyl) groups"/>
    <property type="evidence" value="ECO:0007669"/>
    <property type="project" value="InterPro"/>
</dbReference>
<feature type="transmembrane region" description="Helical" evidence="5">
    <location>
        <begin position="274"/>
        <end position="296"/>
    </location>
</feature>
<keyword evidence="2 5" id="KW-0812">Transmembrane</keyword>
<feature type="transmembrane region" description="Helical" evidence="5">
    <location>
        <begin position="113"/>
        <end position="132"/>
    </location>
</feature>
<evidence type="ECO:0000256" key="3">
    <source>
        <dbReference type="ARBA" id="ARBA00022989"/>
    </source>
</evidence>
<evidence type="ECO:0000256" key="4">
    <source>
        <dbReference type="ARBA" id="ARBA00023136"/>
    </source>
</evidence>